<evidence type="ECO:0000313" key="6">
    <source>
        <dbReference type="Proteomes" id="UP000757232"/>
    </source>
</evidence>
<proteinExistence type="predicted"/>
<dbReference type="SUPFAM" id="SSF81383">
    <property type="entry name" value="F-box domain"/>
    <property type="match status" value="1"/>
</dbReference>
<protein>
    <submittedName>
        <fullName evidence="5">RNI-like protein</fullName>
    </submittedName>
</protein>
<feature type="compositionally biased region" description="Low complexity" evidence="2">
    <location>
        <begin position="711"/>
        <end position="722"/>
    </location>
</feature>
<dbReference type="Gene3D" id="3.80.10.10">
    <property type="entry name" value="Ribonuclease Inhibitor"/>
    <property type="match status" value="3"/>
</dbReference>
<feature type="compositionally biased region" description="Polar residues" evidence="2">
    <location>
        <begin position="762"/>
        <end position="785"/>
    </location>
</feature>
<evidence type="ECO:0000256" key="2">
    <source>
        <dbReference type="SAM" id="MobiDB-lite"/>
    </source>
</evidence>
<evidence type="ECO:0000256" key="1">
    <source>
        <dbReference type="ARBA" id="ARBA00022786"/>
    </source>
</evidence>
<feature type="compositionally biased region" description="Low complexity" evidence="2">
    <location>
        <begin position="953"/>
        <end position="969"/>
    </location>
</feature>
<feature type="region of interest" description="Disordered" evidence="2">
    <location>
        <begin position="697"/>
        <end position="723"/>
    </location>
</feature>
<dbReference type="InterPro" id="IPR050648">
    <property type="entry name" value="F-box_LRR-repeat"/>
</dbReference>
<dbReference type="CDD" id="cd09917">
    <property type="entry name" value="F-box_SF"/>
    <property type="match status" value="1"/>
</dbReference>
<gene>
    <name evidence="5" type="ORF">A7U60_g1544</name>
</gene>
<feature type="region of interest" description="Disordered" evidence="2">
    <location>
        <begin position="1"/>
        <end position="41"/>
    </location>
</feature>
<dbReference type="SUPFAM" id="SSF52047">
    <property type="entry name" value="RNI-like"/>
    <property type="match status" value="2"/>
</dbReference>
<evidence type="ECO:0000313" key="5">
    <source>
        <dbReference type="EMBL" id="OCB91198.1"/>
    </source>
</evidence>
<dbReference type="GO" id="GO:0005737">
    <property type="term" value="C:cytoplasm"/>
    <property type="evidence" value="ECO:0007669"/>
    <property type="project" value="TreeGrafter"/>
</dbReference>
<dbReference type="InterPro" id="IPR036047">
    <property type="entry name" value="F-box-like_dom_sf"/>
</dbReference>
<feature type="domain" description="F-box" evidence="3">
    <location>
        <begin position="85"/>
        <end position="128"/>
    </location>
</feature>
<dbReference type="PANTHER" id="PTHR13382">
    <property type="entry name" value="MITOCHONDRIAL ATP SYNTHASE COUPLING FACTOR B"/>
    <property type="match status" value="1"/>
</dbReference>
<feature type="compositionally biased region" description="Basic and acidic residues" evidence="2">
    <location>
        <begin position="606"/>
        <end position="615"/>
    </location>
</feature>
<feature type="region of interest" description="Disordered" evidence="2">
    <location>
        <begin position="920"/>
        <end position="969"/>
    </location>
</feature>
<feature type="compositionally biased region" description="Low complexity" evidence="2">
    <location>
        <begin position="1014"/>
        <end position="1028"/>
    </location>
</feature>
<organism evidence="5 6">
    <name type="scientific">Sanghuangporus baumii</name>
    <name type="common">Phellinus baumii</name>
    <dbReference type="NCBI Taxonomy" id="108892"/>
    <lineage>
        <taxon>Eukaryota</taxon>
        <taxon>Fungi</taxon>
        <taxon>Dikarya</taxon>
        <taxon>Basidiomycota</taxon>
        <taxon>Agaricomycotina</taxon>
        <taxon>Agaricomycetes</taxon>
        <taxon>Hymenochaetales</taxon>
        <taxon>Hymenochaetaceae</taxon>
        <taxon>Sanghuangporus</taxon>
    </lineage>
</organism>
<dbReference type="InterPro" id="IPR032675">
    <property type="entry name" value="LRR_dom_sf"/>
</dbReference>
<feature type="compositionally biased region" description="Low complexity" evidence="2">
    <location>
        <begin position="28"/>
        <end position="37"/>
    </location>
</feature>
<evidence type="ECO:0000259" key="3">
    <source>
        <dbReference type="Pfam" id="PF12937"/>
    </source>
</evidence>
<keyword evidence="6" id="KW-1185">Reference proteome</keyword>
<dbReference type="EMBL" id="LNZH02000101">
    <property type="protein sequence ID" value="OCB91198.1"/>
    <property type="molecule type" value="Genomic_DNA"/>
</dbReference>
<sequence length="1058" mass="115154">MPMPMDGWMDGTPLGNPTHPAPAMYSHSPNNSTTSLSDNDDDEVIKESSFSVYQYYPNDVAPAQWSSASTRGCRPQTPATSPASYLPPEILIHILRLVHSVRDLYSALLVSREWCECAVELLWHRPNFSDFSRFIQMLQVIGSEERMFDYARFIRRLNFLYLSRDLTDSLFVRLAKCSKLERLTLVNCVELSDEALLRVLPQCTSLVAIDLTNITSCTDRPIIALAQSATKLQGLNLGGCKNITDEGVLAVAKHCPLLRRIKLSNVKNITNAAVSALAKQCPLLLEIDLQGCPEITNEAVRDVWTYLTHFREVRLAHCAELTDLAFPTTPQSGPAETQFNVQPFPNSIPILSEILPPLQLNRMCETLRMLDLTACALITDEAIAGIISVAPKLKNLCLSKCSLLTDAAVESICKLGKHLHYLQLGHASSITDRSIRSLSRSCTRLRYIDLACCPLLTDLSVFELSGLPKLRRIGLVRVTNLTDQAIFALADRHATLERIHLSYCEHITVLAIHFLLQRVTKLTHLSLTGIPAFRRAELQQFCRSPPREFNTNQRAAFCVYSGKGVENLRLYLAELMAHVQAEANTGDNDSDYYEEEEEEEFPSSSDQERTNDDHAMASSSDPARTPRIPYTREHYDSSRVTPHGIGITTDEVFESHDYGRTSLVPSTVMTVRGHPARTIIDRTQTTDAGPLIVEDVNPSSVATTPSPTHLPSGHAASAPSGSRTHVFGQDLIVEAPTPSPRITPYASRQNAYSVPAFHRHNSSASDGASNRSARSSGTNRTSASNGAGFFRNYNAAGQSSSDAVLTSSRGDVYTPDLVYAEIGHGRGGSGSIDYFNGAGFGGEPGPSTVRNQQQSQWVPFVNGESSRMKSEYLSLNGSDTVLQMERTAAGRDRQSSVLVDTSNSLHRGAASRDFGSLSLARPVPTQHHHDPSSPIPYLSSSPTTRELQESVHSALAGSSGTSAGAGTSQAGIIQEDSLADINNRGRSVRRSLKNTLSVAEHYASALFFRNGNNGAGSSSSASSSVRSAGGSGNFGGVAGPNDAGPALNGRHYLGQDRR</sequence>
<dbReference type="OrthoDB" id="10257471at2759"/>
<dbReference type="InterPro" id="IPR006553">
    <property type="entry name" value="Leu-rich_rpt_Cys-con_subtyp"/>
</dbReference>
<dbReference type="Pfam" id="PF12937">
    <property type="entry name" value="F-box-like"/>
    <property type="match status" value="1"/>
</dbReference>
<dbReference type="AlphaFoldDB" id="A0A9Q5I3V8"/>
<feature type="region of interest" description="Disordered" evidence="2">
    <location>
        <begin position="585"/>
        <end position="643"/>
    </location>
</feature>
<evidence type="ECO:0000259" key="4">
    <source>
        <dbReference type="Pfam" id="PF25372"/>
    </source>
</evidence>
<name>A0A9Q5I3V8_SANBA</name>
<comment type="caution">
    <text evidence="5">The sequence shown here is derived from an EMBL/GenBank/DDBJ whole genome shotgun (WGS) entry which is preliminary data.</text>
</comment>
<feature type="compositionally biased region" description="Polar residues" evidence="2">
    <location>
        <begin position="697"/>
        <end position="709"/>
    </location>
</feature>
<feature type="domain" description="F-box/LRR-repeat protein 15-like leucin rich repeat" evidence="4">
    <location>
        <begin position="166"/>
        <end position="302"/>
    </location>
</feature>
<dbReference type="Proteomes" id="UP000757232">
    <property type="component" value="Unassembled WGS sequence"/>
</dbReference>
<dbReference type="Pfam" id="PF25372">
    <property type="entry name" value="DUF7885"/>
    <property type="match status" value="1"/>
</dbReference>
<dbReference type="SMART" id="SM00367">
    <property type="entry name" value="LRR_CC"/>
    <property type="match status" value="11"/>
</dbReference>
<reference evidence="5" key="1">
    <citation type="submission" date="2016-06" db="EMBL/GenBank/DDBJ databases">
        <title>Draft Genome sequence of the fungus Inonotus baumii.</title>
        <authorList>
            <person name="Zhu H."/>
            <person name="Lin W."/>
        </authorList>
    </citation>
    <scope>NUCLEOTIDE SEQUENCE</scope>
    <source>
        <strain evidence="5">821</strain>
    </source>
</reference>
<feature type="region of interest" description="Disordered" evidence="2">
    <location>
        <begin position="1014"/>
        <end position="1058"/>
    </location>
</feature>
<dbReference type="InterPro" id="IPR057207">
    <property type="entry name" value="FBXL15_LRR"/>
</dbReference>
<feature type="region of interest" description="Disordered" evidence="2">
    <location>
        <begin position="759"/>
        <end position="785"/>
    </location>
</feature>
<feature type="compositionally biased region" description="Acidic residues" evidence="2">
    <location>
        <begin position="588"/>
        <end position="601"/>
    </location>
</feature>
<keyword evidence="1" id="KW-0833">Ubl conjugation pathway</keyword>
<feature type="compositionally biased region" description="Gly residues" evidence="2">
    <location>
        <begin position="1029"/>
        <end position="1038"/>
    </location>
</feature>
<dbReference type="PANTHER" id="PTHR13382:SF67">
    <property type="entry name" value="SCF E3 UBIQUITIN LIGASE COMPLEX F-BOX PROTEIN POF2"/>
    <property type="match status" value="1"/>
</dbReference>
<dbReference type="InterPro" id="IPR001810">
    <property type="entry name" value="F-box_dom"/>
</dbReference>
<accession>A0A9Q5I3V8</accession>